<sequence length="1511" mass="174923">MKDLAARGHQLTILTTDLMNIQNLNVTQIDLHESYEIFRRNLNFVEHKEAKSDEYDLMESFTMISIKFMELQLSHPEVKNLIRNSKNEGFDLLILENLGYFPMLAFAELFDCPTIGITSLDTLMGNHEENGNEMNPVLIPEMLFPYELGKLSFTERWKSLQFYLQSKFKLYPKIEKLQEELMKKHFPSVTKSISQMKERVDLIMTNTHPVMGFVRPILPNTIQLGFMHIEKPKPLADGELKNFLDNSKNGVIYMSLGSNVQSKDLHPETLSLFMKVFSSLEFDVLWKFEADTLPNKPKNVMISKWLPQADLLAHPKIKLFITQGGQQSMEEAIDRTVPMIVVPFLGDQDSNAKRMVERGIAIHLELHTLNEANLMKAIKQILKPEYKSNIQNLRTLIYDQPMSSRERAVWWTEYVIRHKGAKHLAYPGRLVPFYQKYWLDFIGIGMVLLIVSWKVLKLSHPEVKNLIRNSENESFDLLILEHFGYLPMLAFAELFDCPIIGITSLDTLMGNHEENVGTESARILGVFPTPSLSHQIVFHALMKDLAARGHQLTILTTDLINIQNPNVTQINLHGGYEVFRRELNFVEHKEAKSDEYDLMESFTMISIKFMELQLSHPEVKNLIRNSKNEGFDLLILENLGYFPMLAFAELFDCPTIGITSLDTLMGNHEENGNEMNPVVIPELMFPYELGKLSFTERWKSLQFYLQSKFKLYPKIEKLQEELMKKHFPSVTKSISQMKERVDLIMTNTHPVMGFVRPILPNTIQLGFMHIEKPKPLADGELKNFLDNSKNGVIYMSLGSNVQSKDLHPETLSLFFKVFNSLEFDVLWKFEADTLPNKPKNVMISKWWPQGDLLAHPKIKLFITQGGQQSMEEAIDRTVPMIVVPFLFDQDSNAKRMVERGIAIHLELHTLNEANLMKAIKQILKPEYKSNIQNLRTLIYDQPMSSRERAVWWTEYVIRHKGAKHLAYPGRLVPFYQKYWLDFIGIGMVLLIVSFKVIEMKIKFILSLIFFCAVATESARILGVFPTPSLSHQVVYHALMKDLAARGHQLTILTTDLMNIQNSNVTQINLHGGYEVFRRELNFVEHKEAKSDEYDLMESFLLIDLIFMEEYFNYPQVKNLIKNSKNEGFDVLIIESLYYYPMFAFAELFDCPIIGISSLDTMMMNHEDNGNEMNPVVIPEVLFAYEQGKLSFSERWKSLKFYFHVKFNLLPKYEKMCDELVRKHFPGVTKSVHEMREKIELHMTNTNPVMGFVRPILPNTIQLGFMHIEKPKPLADGELKNFLDNSKNGVIYMSLGSNVQSKDLHPETLSLFLKVFSSLEFDVLWKFEADTLPNKPKNVMISKWWPQGDLLAHPKIKLFITQGGQQSMEEAIDRTVPMIVVPFLFDQDSNAKRMVERGIAIHLELHTLNEANLMKAIKQILKPEYKSNIQNLRALIYDQPMSSRERAVWWTEYVIRHKGAKHLAYPGRLVPFYQKYWLDFIGIGMVLLIVSFKVLKVIAKKTFNDNGKVKSE</sequence>
<keyword evidence="4" id="KW-0472">Membrane</keyword>
<comment type="similarity">
    <text evidence="1">Belongs to the UDP-glycosyltransferase family.</text>
</comment>
<dbReference type="STRING" id="568069.A0A1J1J4D9"/>
<dbReference type="PANTHER" id="PTHR48043:SF145">
    <property type="entry name" value="FI06409P-RELATED"/>
    <property type="match status" value="1"/>
</dbReference>
<dbReference type="FunFam" id="3.40.50.2000:FF:000050">
    <property type="entry name" value="UDP-glucuronosyltransferase"/>
    <property type="match status" value="3"/>
</dbReference>
<evidence type="ECO:0000256" key="2">
    <source>
        <dbReference type="ARBA" id="ARBA00022676"/>
    </source>
</evidence>
<dbReference type="PROSITE" id="PS00375">
    <property type="entry name" value="UDPGT"/>
    <property type="match status" value="3"/>
</dbReference>
<organism evidence="5 6">
    <name type="scientific">Clunio marinus</name>
    <dbReference type="NCBI Taxonomy" id="568069"/>
    <lineage>
        <taxon>Eukaryota</taxon>
        <taxon>Metazoa</taxon>
        <taxon>Ecdysozoa</taxon>
        <taxon>Arthropoda</taxon>
        <taxon>Hexapoda</taxon>
        <taxon>Insecta</taxon>
        <taxon>Pterygota</taxon>
        <taxon>Neoptera</taxon>
        <taxon>Endopterygota</taxon>
        <taxon>Diptera</taxon>
        <taxon>Nematocera</taxon>
        <taxon>Chironomoidea</taxon>
        <taxon>Chironomidae</taxon>
        <taxon>Clunio</taxon>
    </lineage>
</organism>
<accession>A0A1J1J4D9</accession>
<feature type="transmembrane region" description="Helical" evidence="4">
    <location>
        <begin position="1475"/>
        <end position="1494"/>
    </location>
</feature>
<evidence type="ECO:0000256" key="4">
    <source>
        <dbReference type="SAM" id="Phobius"/>
    </source>
</evidence>
<dbReference type="Proteomes" id="UP000183832">
    <property type="component" value="Unassembled WGS sequence"/>
</dbReference>
<dbReference type="InterPro" id="IPR035595">
    <property type="entry name" value="UDP_glycos_trans_CS"/>
</dbReference>
<evidence type="ECO:0000313" key="6">
    <source>
        <dbReference type="Proteomes" id="UP000183832"/>
    </source>
</evidence>
<keyword evidence="4" id="KW-1133">Transmembrane helix</keyword>
<dbReference type="Pfam" id="PF00201">
    <property type="entry name" value="UDPGT"/>
    <property type="match status" value="3"/>
</dbReference>
<dbReference type="PANTHER" id="PTHR48043">
    <property type="entry name" value="EG:EG0003.4 PROTEIN-RELATED"/>
    <property type="match status" value="1"/>
</dbReference>
<evidence type="ECO:0000256" key="3">
    <source>
        <dbReference type="ARBA" id="ARBA00022679"/>
    </source>
</evidence>
<evidence type="ECO:0000256" key="1">
    <source>
        <dbReference type="ARBA" id="ARBA00009995"/>
    </source>
</evidence>
<gene>
    <name evidence="5" type="ORF">CLUMA_CG019487</name>
</gene>
<name>A0A1J1J4D9_9DIPT</name>
<protein>
    <submittedName>
        <fullName evidence="5">CLUMA_CG019487, isoform A</fullName>
    </submittedName>
</protein>
<feature type="transmembrane region" description="Helical" evidence="4">
    <location>
        <begin position="1004"/>
        <end position="1024"/>
    </location>
</feature>
<dbReference type="InterPro" id="IPR002213">
    <property type="entry name" value="UDP_glucos_trans"/>
</dbReference>
<proteinExistence type="inferred from homology"/>
<dbReference type="Gene3D" id="3.40.50.2000">
    <property type="entry name" value="Glycogen Phosphorylase B"/>
    <property type="match status" value="4"/>
</dbReference>
<keyword evidence="3" id="KW-0808">Transferase</keyword>
<keyword evidence="6" id="KW-1185">Reference proteome</keyword>
<dbReference type="InterPro" id="IPR050271">
    <property type="entry name" value="UDP-glycosyltransferase"/>
</dbReference>
<dbReference type="OrthoDB" id="5835829at2759"/>
<dbReference type="CDD" id="cd03784">
    <property type="entry name" value="GT1_Gtf-like"/>
    <property type="match status" value="3"/>
</dbReference>
<dbReference type="SUPFAM" id="SSF53756">
    <property type="entry name" value="UDP-Glycosyltransferase/glycogen phosphorylase"/>
    <property type="match status" value="3"/>
</dbReference>
<dbReference type="GO" id="GO:0008194">
    <property type="term" value="F:UDP-glycosyltransferase activity"/>
    <property type="evidence" value="ECO:0007669"/>
    <property type="project" value="InterPro"/>
</dbReference>
<evidence type="ECO:0000313" key="5">
    <source>
        <dbReference type="EMBL" id="CRL06668.1"/>
    </source>
</evidence>
<reference evidence="5 6" key="1">
    <citation type="submission" date="2015-04" db="EMBL/GenBank/DDBJ databases">
        <authorList>
            <person name="Syromyatnikov M.Y."/>
            <person name="Popov V.N."/>
        </authorList>
    </citation>
    <scope>NUCLEOTIDE SEQUENCE [LARGE SCALE GENOMIC DNA]</scope>
</reference>
<dbReference type="EMBL" id="CVRI01000067">
    <property type="protein sequence ID" value="CRL06668.1"/>
    <property type="molecule type" value="Genomic_DNA"/>
</dbReference>
<feature type="transmembrane region" description="Helical" evidence="4">
    <location>
        <begin position="978"/>
        <end position="997"/>
    </location>
</feature>
<keyword evidence="2" id="KW-0328">Glycosyltransferase</keyword>
<keyword evidence="4" id="KW-0812">Transmembrane</keyword>